<dbReference type="PROSITE" id="PS00518">
    <property type="entry name" value="ZF_RING_1"/>
    <property type="match status" value="1"/>
</dbReference>
<keyword evidence="1" id="KW-0479">Metal-binding</keyword>
<dbReference type="AlphaFoldDB" id="A0A1E1XRN8"/>
<dbReference type="Gene3D" id="2.60.210.10">
    <property type="entry name" value="Apoptosis, Tumor Necrosis Factor Receptor Associated Protein 2, Chain A"/>
    <property type="match status" value="1"/>
</dbReference>
<accession>A0A1E1XRN8</accession>
<reference evidence="6" key="1">
    <citation type="submission" date="2016-09" db="EMBL/GenBank/DDBJ databases">
        <authorList>
            <person name="Capua I."/>
            <person name="De Benedictis P."/>
            <person name="Joannis T."/>
            <person name="Lombin L.H."/>
            <person name="Cattoli G."/>
        </authorList>
    </citation>
    <scope>NUCLEOTIDE SEQUENCE</scope>
</reference>
<dbReference type="InterPro" id="IPR017907">
    <property type="entry name" value="Znf_RING_CS"/>
</dbReference>
<feature type="compositionally biased region" description="Polar residues" evidence="4">
    <location>
        <begin position="298"/>
        <end position="315"/>
    </location>
</feature>
<dbReference type="InterPro" id="IPR049342">
    <property type="entry name" value="TRAF1-6_MATH_dom"/>
</dbReference>
<dbReference type="GO" id="GO:0009898">
    <property type="term" value="C:cytoplasmic side of plasma membrane"/>
    <property type="evidence" value="ECO:0007669"/>
    <property type="project" value="TreeGrafter"/>
</dbReference>
<reference evidence="6" key="2">
    <citation type="journal article" date="2017" name="Front. Cell. Infect. Microbiol.">
        <title>Analysis of the Salivary Gland Transcriptome of Unfed and Partially Fed Amblyomma sculptum Ticks and Descriptive Proteome of the Saliva.</title>
        <authorList>
            <person name="Esteves E."/>
            <person name="Maruyama S.R."/>
            <person name="Kawahara R."/>
            <person name="Fujita A."/>
            <person name="Martins L.A."/>
            <person name="Righi A.A."/>
            <person name="Costa F.B."/>
            <person name="Palmisano G."/>
            <person name="Labruna M.B."/>
            <person name="Sa-Nunes A."/>
            <person name="Ribeiro J.M.C."/>
            <person name="Fogaca A.C."/>
        </authorList>
    </citation>
    <scope>NUCLEOTIDE SEQUENCE</scope>
</reference>
<dbReference type="PANTHER" id="PTHR10131:SF138">
    <property type="entry name" value="RE66324P"/>
    <property type="match status" value="1"/>
</dbReference>
<dbReference type="InterPro" id="IPR013083">
    <property type="entry name" value="Znf_RING/FYVE/PHD"/>
</dbReference>
<evidence type="ECO:0000313" key="6">
    <source>
        <dbReference type="EMBL" id="JAU01976.1"/>
    </source>
</evidence>
<sequence>YTLVGFSAELDWRPLRFVKPIPLHRVCEACGLVRKRTASLACRHTLCESCYELSTRDGGRVCPLDGHQCEEEDVDLKEFPVEELLRREVKCWNEGCGAVLPASQIGQHFQRECLHHCIRCPRCSARVLCTDVCAHLESECSTTTAMPAGLECHGYSLRKDEAALLTSFRQILEEQAGEMKTFVERLLVGSGANGDRLNEVVHGVNSCQETLREVTEGITSSHDRIRQEMLQVRTEHRDCVKKCCDEIAARSEETKGRLIASSDTVKTICDSVNALEKVLRDELAKVARGKGDKDSRDAGSSSGATEQVGESSNAMSRMDEVVPRSPDLQASVCEFVVKDVRSLQGKSLSRGTAEYESERVYLRGYCMSPGVRFCRDFFSVRVRALFRLHKGDMGDVVQWPFNQTVKLRVVHPKGGETVDILERPSGFRPSYQRPSEGQEQSMFISDHFFPLEYLVRNGYVESDQLRLKFELLP</sequence>
<dbReference type="Gene3D" id="3.30.40.10">
    <property type="entry name" value="Zinc/RING finger domain, C3HC4 (zinc finger)"/>
    <property type="match status" value="1"/>
</dbReference>
<dbReference type="SUPFAM" id="SSF57850">
    <property type="entry name" value="RING/U-box"/>
    <property type="match status" value="1"/>
</dbReference>
<dbReference type="CDD" id="cd16449">
    <property type="entry name" value="RING-HC"/>
    <property type="match status" value="1"/>
</dbReference>
<feature type="region of interest" description="Disordered" evidence="4">
    <location>
        <begin position="289"/>
        <end position="325"/>
    </location>
</feature>
<dbReference type="SUPFAM" id="SSF49599">
    <property type="entry name" value="TRAF domain-like"/>
    <property type="match status" value="2"/>
</dbReference>
<feature type="domain" description="TRAF1-6 MATH" evidence="5">
    <location>
        <begin position="385"/>
        <end position="468"/>
    </location>
</feature>
<evidence type="ECO:0000259" key="5">
    <source>
        <dbReference type="Pfam" id="PF21355"/>
    </source>
</evidence>
<keyword evidence="3" id="KW-0862">Zinc</keyword>
<organism evidence="6">
    <name type="scientific">Amblyomma sculptum</name>
    <name type="common">Tick</name>
    <dbReference type="NCBI Taxonomy" id="1581419"/>
    <lineage>
        <taxon>Eukaryota</taxon>
        <taxon>Metazoa</taxon>
        <taxon>Ecdysozoa</taxon>
        <taxon>Arthropoda</taxon>
        <taxon>Chelicerata</taxon>
        <taxon>Arachnida</taxon>
        <taxon>Acari</taxon>
        <taxon>Parasitiformes</taxon>
        <taxon>Ixodida</taxon>
        <taxon>Ixodoidea</taxon>
        <taxon>Ixodidae</taxon>
        <taxon>Amblyomminae</taxon>
        <taxon>Amblyomma</taxon>
    </lineage>
</organism>
<proteinExistence type="evidence at transcript level"/>
<dbReference type="InterPro" id="IPR008974">
    <property type="entry name" value="TRAF-like"/>
</dbReference>
<dbReference type="GO" id="GO:0005164">
    <property type="term" value="F:tumor necrosis factor receptor binding"/>
    <property type="evidence" value="ECO:0007669"/>
    <property type="project" value="TreeGrafter"/>
</dbReference>
<evidence type="ECO:0000256" key="1">
    <source>
        <dbReference type="ARBA" id="ARBA00022723"/>
    </source>
</evidence>
<dbReference type="Pfam" id="PF21355">
    <property type="entry name" value="TRAF-mep_MATH"/>
    <property type="match status" value="1"/>
</dbReference>
<keyword evidence="2" id="KW-0863">Zinc-finger</keyword>
<dbReference type="GO" id="GO:0043122">
    <property type="term" value="P:regulation of canonical NF-kappaB signal transduction"/>
    <property type="evidence" value="ECO:0007669"/>
    <property type="project" value="TreeGrafter"/>
</dbReference>
<feature type="non-terminal residue" evidence="6">
    <location>
        <position position="1"/>
    </location>
</feature>
<protein>
    <submittedName>
        <fullName evidence="6">Putative tnf receptor-associated factor</fullName>
    </submittedName>
</protein>
<name>A0A1E1XRN8_AMBSC</name>
<dbReference type="EMBL" id="GFAA01001459">
    <property type="protein sequence ID" value="JAU01976.1"/>
    <property type="molecule type" value="mRNA"/>
</dbReference>
<dbReference type="GO" id="GO:0008270">
    <property type="term" value="F:zinc ion binding"/>
    <property type="evidence" value="ECO:0007669"/>
    <property type="project" value="UniProtKB-KW"/>
</dbReference>
<dbReference type="PANTHER" id="PTHR10131">
    <property type="entry name" value="TNF RECEPTOR ASSOCIATED FACTOR"/>
    <property type="match status" value="1"/>
</dbReference>
<evidence type="ECO:0000256" key="2">
    <source>
        <dbReference type="ARBA" id="ARBA00022771"/>
    </source>
</evidence>
<evidence type="ECO:0000256" key="4">
    <source>
        <dbReference type="SAM" id="MobiDB-lite"/>
    </source>
</evidence>
<keyword evidence="6" id="KW-0675">Receptor</keyword>
<evidence type="ECO:0000256" key="3">
    <source>
        <dbReference type="ARBA" id="ARBA00022833"/>
    </source>
</evidence>